<evidence type="ECO:0000313" key="10">
    <source>
        <dbReference type="Proteomes" id="UP000007030"/>
    </source>
</evidence>
<dbReference type="eggNOG" id="COG1173">
    <property type="taxonomic scope" value="Bacteria"/>
</dbReference>
<keyword evidence="5 7" id="KW-1133">Transmembrane helix</keyword>
<feature type="transmembrane region" description="Helical" evidence="7">
    <location>
        <begin position="201"/>
        <end position="222"/>
    </location>
</feature>
<dbReference type="Proteomes" id="UP000007030">
    <property type="component" value="Chromosome"/>
</dbReference>
<feature type="transmembrane region" description="Helical" evidence="7">
    <location>
        <begin position="277"/>
        <end position="296"/>
    </location>
</feature>
<keyword evidence="4 7" id="KW-0812">Transmembrane</keyword>
<evidence type="ECO:0000256" key="3">
    <source>
        <dbReference type="ARBA" id="ARBA00022475"/>
    </source>
</evidence>
<dbReference type="KEGG" id="mhd:Marky_1627"/>
<protein>
    <submittedName>
        <fullName evidence="9">ABC-type transporter, integral membrane subunit</fullName>
    </submittedName>
</protein>
<feature type="transmembrane region" description="Helical" evidence="7">
    <location>
        <begin position="28"/>
        <end position="50"/>
    </location>
</feature>
<dbReference type="AlphaFoldDB" id="F2NKB3"/>
<dbReference type="SUPFAM" id="SSF161098">
    <property type="entry name" value="MetI-like"/>
    <property type="match status" value="1"/>
</dbReference>
<feature type="transmembrane region" description="Helical" evidence="7">
    <location>
        <begin position="176"/>
        <end position="194"/>
    </location>
</feature>
<feature type="transmembrane region" description="Helical" evidence="7">
    <location>
        <begin position="316"/>
        <end position="337"/>
    </location>
</feature>
<dbReference type="Pfam" id="PF12911">
    <property type="entry name" value="OppC_N"/>
    <property type="match status" value="1"/>
</dbReference>
<keyword evidence="6 7" id="KW-0472">Membrane</keyword>
<dbReference type="InterPro" id="IPR035906">
    <property type="entry name" value="MetI-like_sf"/>
</dbReference>
<evidence type="ECO:0000256" key="4">
    <source>
        <dbReference type="ARBA" id="ARBA00022692"/>
    </source>
</evidence>
<name>F2NKB3_MARHT</name>
<reference evidence="9 10" key="1">
    <citation type="journal article" date="2012" name="Stand. Genomic Sci.">
        <title>Complete genome sequence of the aerobic, heterotroph Marinithermus hydrothermalis type strain (T1(T)) from a deep-sea hydrothermal vent chimney.</title>
        <authorList>
            <person name="Copeland A."/>
            <person name="Gu W."/>
            <person name="Yasawong M."/>
            <person name="Lapidus A."/>
            <person name="Lucas S."/>
            <person name="Deshpande S."/>
            <person name="Pagani I."/>
            <person name="Tapia R."/>
            <person name="Cheng J.F."/>
            <person name="Goodwin L.A."/>
            <person name="Pitluck S."/>
            <person name="Liolios K."/>
            <person name="Ivanova N."/>
            <person name="Mavromatis K."/>
            <person name="Mikhailova N."/>
            <person name="Pati A."/>
            <person name="Chen A."/>
            <person name="Palaniappan K."/>
            <person name="Land M."/>
            <person name="Pan C."/>
            <person name="Brambilla E.M."/>
            <person name="Rohde M."/>
            <person name="Tindall B.J."/>
            <person name="Sikorski J."/>
            <person name="Goker M."/>
            <person name="Detter J.C."/>
            <person name="Bristow J."/>
            <person name="Eisen J.A."/>
            <person name="Markowitz V."/>
            <person name="Hugenholtz P."/>
            <person name="Kyrpides N.C."/>
            <person name="Klenk H.P."/>
            <person name="Woyke T."/>
        </authorList>
    </citation>
    <scope>NUCLEOTIDE SEQUENCE [LARGE SCALE GENOMIC DNA]</scope>
    <source>
        <strain evidence="10">DSM 14884 / JCM 11576 / T1</strain>
    </source>
</reference>
<dbReference type="GO" id="GO:0055085">
    <property type="term" value="P:transmembrane transport"/>
    <property type="evidence" value="ECO:0007669"/>
    <property type="project" value="InterPro"/>
</dbReference>
<dbReference type="RefSeq" id="WP_013704409.1">
    <property type="nucleotide sequence ID" value="NC_015387.1"/>
</dbReference>
<evidence type="ECO:0000256" key="2">
    <source>
        <dbReference type="ARBA" id="ARBA00022448"/>
    </source>
</evidence>
<dbReference type="InterPro" id="IPR025966">
    <property type="entry name" value="OppC_N"/>
</dbReference>
<comment type="subcellular location">
    <subcellularLocation>
        <location evidence="1 7">Cell membrane</location>
        <topology evidence="1 7">Multi-pass membrane protein</topology>
    </subcellularLocation>
</comment>
<accession>F2NKB3</accession>
<evidence type="ECO:0000256" key="1">
    <source>
        <dbReference type="ARBA" id="ARBA00004651"/>
    </source>
</evidence>
<evidence type="ECO:0000313" key="9">
    <source>
        <dbReference type="EMBL" id="AEB12362.1"/>
    </source>
</evidence>
<evidence type="ECO:0000256" key="5">
    <source>
        <dbReference type="ARBA" id="ARBA00022989"/>
    </source>
</evidence>
<dbReference type="InterPro" id="IPR000515">
    <property type="entry name" value="MetI-like"/>
</dbReference>
<gene>
    <name evidence="9" type="ordered locus">Marky_1627</name>
</gene>
<evidence type="ECO:0000256" key="7">
    <source>
        <dbReference type="RuleBase" id="RU363032"/>
    </source>
</evidence>
<organism evidence="9 10">
    <name type="scientific">Marinithermus hydrothermalis (strain DSM 14884 / JCM 11576 / T1)</name>
    <dbReference type="NCBI Taxonomy" id="869210"/>
    <lineage>
        <taxon>Bacteria</taxon>
        <taxon>Thermotogati</taxon>
        <taxon>Deinococcota</taxon>
        <taxon>Deinococci</taxon>
        <taxon>Thermales</taxon>
        <taxon>Thermaceae</taxon>
        <taxon>Marinithermus</taxon>
    </lineage>
</organism>
<keyword evidence="10" id="KW-1185">Reference proteome</keyword>
<keyword evidence="3" id="KW-1003">Cell membrane</keyword>
<dbReference type="EMBL" id="CP002630">
    <property type="protein sequence ID" value="AEB12362.1"/>
    <property type="molecule type" value="Genomic_DNA"/>
</dbReference>
<dbReference type="PANTHER" id="PTHR43386">
    <property type="entry name" value="OLIGOPEPTIDE TRANSPORT SYSTEM PERMEASE PROTEIN APPC"/>
    <property type="match status" value="1"/>
</dbReference>
<dbReference type="Pfam" id="PF00528">
    <property type="entry name" value="BPD_transp_1"/>
    <property type="match status" value="1"/>
</dbReference>
<dbReference type="InterPro" id="IPR050366">
    <property type="entry name" value="BP-dependent_transpt_permease"/>
</dbReference>
<dbReference type="CDD" id="cd06261">
    <property type="entry name" value="TM_PBP2"/>
    <property type="match status" value="1"/>
</dbReference>
<feature type="transmembrane region" description="Helical" evidence="7">
    <location>
        <begin position="242"/>
        <end position="265"/>
    </location>
</feature>
<dbReference type="GO" id="GO:0005886">
    <property type="term" value="C:plasma membrane"/>
    <property type="evidence" value="ECO:0007669"/>
    <property type="project" value="UniProtKB-SubCell"/>
</dbReference>
<dbReference type="STRING" id="869210.Marky_1627"/>
<feature type="domain" description="ABC transmembrane type-1" evidence="8">
    <location>
        <begin position="236"/>
        <end position="444"/>
    </location>
</feature>
<dbReference type="OrthoDB" id="9779825at2"/>
<feature type="transmembrane region" description="Helical" evidence="7">
    <location>
        <begin position="97"/>
        <end position="124"/>
    </location>
</feature>
<proteinExistence type="inferred from homology"/>
<keyword evidence="2 7" id="KW-0813">Transport</keyword>
<dbReference type="PROSITE" id="PS50928">
    <property type="entry name" value="ABC_TM1"/>
    <property type="match status" value="1"/>
</dbReference>
<dbReference type="PANTHER" id="PTHR43386:SF1">
    <property type="entry name" value="D,D-DIPEPTIDE TRANSPORT SYSTEM PERMEASE PROTEIN DDPC-RELATED"/>
    <property type="match status" value="1"/>
</dbReference>
<comment type="similarity">
    <text evidence="7">Belongs to the binding-protein-dependent transport system permease family.</text>
</comment>
<feature type="transmembrane region" description="Helical" evidence="7">
    <location>
        <begin position="145"/>
        <end position="170"/>
    </location>
</feature>
<evidence type="ECO:0000259" key="8">
    <source>
        <dbReference type="PROSITE" id="PS50928"/>
    </source>
</evidence>
<evidence type="ECO:0000256" key="6">
    <source>
        <dbReference type="ARBA" id="ARBA00023136"/>
    </source>
</evidence>
<feature type="transmembrane region" description="Helical" evidence="7">
    <location>
        <begin position="418"/>
        <end position="444"/>
    </location>
</feature>
<dbReference type="HOGENOM" id="CLU_028518_1_2_0"/>
<dbReference type="Gene3D" id="1.10.3720.10">
    <property type="entry name" value="MetI-like"/>
    <property type="match status" value="1"/>
</dbReference>
<sequence length="457" mass="48431">MASAANAKPVRGESTWALAWRRFRKHRMAMFSLGVIFLLVLSAVFAPQIAPYDPNAQPTGPDLASKYFLPPLSEGHLLGTDELGRDVLSRILYGGRISLLVGFSVAISSVFIGTLIGALAGYFSGRPFQFYTGPFSDRFQAAWRAAAPGVRAAGVGAFLVAGLLGAWIYAGGGAGGFALYALAFFAGLLILQALGGMAAQLARIAWAFVSWGLLLAVVWGVWDLAYTLAAPALKEGGLNGTLSAVGLGLTGLVGLGIAVWGVRGVLYLDLDTIISRIIDFMLSIPSFPILLVLSAFMRNPDSPLGAFAQNTFGESASVFIIIFILVIFGWITTARLVRGQILSIREQEYALAATALGASEGRILFRHLVPNTLAPIIVEATLQVGTAILVEAALSFLGFGIQPPVATWGNMLTGAQDFIFFAPTLAIFPGVMIVLTVLAFNYVGDGLRDALDPRSRL</sequence>